<organism evidence="1 2">
    <name type="scientific">Natronococcus jeotgali DSM 18795</name>
    <dbReference type="NCBI Taxonomy" id="1227498"/>
    <lineage>
        <taxon>Archaea</taxon>
        <taxon>Methanobacteriati</taxon>
        <taxon>Methanobacteriota</taxon>
        <taxon>Stenosarchaea group</taxon>
        <taxon>Halobacteria</taxon>
        <taxon>Halobacteriales</taxon>
        <taxon>Natrialbaceae</taxon>
        <taxon>Natronococcus</taxon>
    </lineage>
</organism>
<comment type="caution">
    <text evidence="1">The sequence shown here is derived from an EMBL/GenBank/DDBJ whole genome shotgun (WGS) entry which is preliminary data.</text>
</comment>
<dbReference type="EMBL" id="AOIA01000164">
    <property type="protein sequence ID" value="ELY51125.1"/>
    <property type="molecule type" value="Genomic_DNA"/>
</dbReference>
<accession>L9WNQ7</accession>
<dbReference type="RefSeq" id="WP_008427189.1">
    <property type="nucleotide sequence ID" value="NZ_AOIA01000164.1"/>
</dbReference>
<name>L9WNQ7_9EURY</name>
<keyword evidence="2" id="KW-1185">Reference proteome</keyword>
<sequence length="45" mass="4599">MVRVSTVVILVGVALLVLPVPPVITAVLAVPVILAGIALRVLTEL</sequence>
<protein>
    <submittedName>
        <fullName evidence="1">Auxin efflux carrier (AEC) family protein</fullName>
    </submittedName>
</protein>
<dbReference type="AlphaFoldDB" id="L9WNQ7"/>
<proteinExistence type="predicted"/>
<gene>
    <name evidence="1" type="ORF">C492_21305</name>
</gene>
<evidence type="ECO:0000313" key="1">
    <source>
        <dbReference type="EMBL" id="ELY51125.1"/>
    </source>
</evidence>
<evidence type="ECO:0000313" key="2">
    <source>
        <dbReference type="Proteomes" id="UP000011531"/>
    </source>
</evidence>
<dbReference type="STRING" id="1227498.C492_21305"/>
<dbReference type="Proteomes" id="UP000011531">
    <property type="component" value="Unassembled WGS sequence"/>
</dbReference>
<reference evidence="1 2" key="1">
    <citation type="journal article" date="2014" name="PLoS Genet.">
        <title>Phylogenetically driven sequencing of extremely halophilic archaea reveals strategies for static and dynamic osmo-response.</title>
        <authorList>
            <person name="Becker E.A."/>
            <person name="Seitzer P.M."/>
            <person name="Tritt A."/>
            <person name="Larsen D."/>
            <person name="Krusor M."/>
            <person name="Yao A.I."/>
            <person name="Wu D."/>
            <person name="Madern D."/>
            <person name="Eisen J.A."/>
            <person name="Darling A.E."/>
            <person name="Facciotti M.T."/>
        </authorList>
    </citation>
    <scope>NUCLEOTIDE SEQUENCE [LARGE SCALE GENOMIC DNA]</scope>
    <source>
        <strain evidence="1 2">DSM 18795</strain>
    </source>
</reference>